<evidence type="ECO:0000313" key="3">
    <source>
        <dbReference type="Proteomes" id="UP000318821"/>
    </source>
</evidence>
<reference evidence="3" key="1">
    <citation type="submission" date="2019-02" db="EMBL/GenBank/DDBJ databases">
        <title>FDA dAtabase for Regulatory Grade micrObial Sequences (FDA-ARGOS): Supporting development and validation of Infectious Disease Dx tests.</title>
        <authorList>
            <person name="Duncan R."/>
            <person name="Fisher C."/>
            <person name="Tallon L."/>
            <person name="Sadzewicz L."/>
            <person name="Sengamalay N."/>
            <person name="Ott S."/>
            <person name="Godinez A."/>
            <person name="Nagaraj S."/>
            <person name="Vavikolanu K."/>
            <person name="Vyas G."/>
            <person name="Nadendla S."/>
            <person name="Aluvathingal J."/>
            <person name="Sichtig H."/>
        </authorList>
    </citation>
    <scope>NUCLEOTIDE SEQUENCE [LARGE SCALE GENOMIC DNA]</scope>
    <source>
        <strain evidence="3">FDAARGOS_360</strain>
    </source>
</reference>
<gene>
    <name evidence="2" type="ORF">CGC20_24775</name>
</gene>
<dbReference type="VEuPathDB" id="TriTrypDB:LdCL_290033000"/>
<feature type="compositionally biased region" description="Low complexity" evidence="1">
    <location>
        <begin position="51"/>
        <end position="66"/>
    </location>
</feature>
<feature type="compositionally biased region" description="Polar residues" evidence="1">
    <location>
        <begin position="679"/>
        <end position="699"/>
    </location>
</feature>
<protein>
    <submittedName>
        <fullName evidence="2">Uncharacterized protein</fullName>
    </submittedName>
</protein>
<dbReference type="VEuPathDB" id="TriTrypDB:LDHU3_29.3960"/>
<organism evidence="2 3">
    <name type="scientific">Leishmania donovani</name>
    <dbReference type="NCBI Taxonomy" id="5661"/>
    <lineage>
        <taxon>Eukaryota</taxon>
        <taxon>Discoba</taxon>
        <taxon>Euglenozoa</taxon>
        <taxon>Kinetoplastea</taxon>
        <taxon>Metakinetoplastina</taxon>
        <taxon>Trypanosomatida</taxon>
        <taxon>Trypanosomatidae</taxon>
        <taxon>Leishmaniinae</taxon>
        <taxon>Leishmania</taxon>
    </lineage>
</organism>
<feature type="region of interest" description="Disordered" evidence="1">
    <location>
        <begin position="393"/>
        <end position="638"/>
    </location>
</feature>
<feature type="compositionally biased region" description="Low complexity" evidence="1">
    <location>
        <begin position="657"/>
        <end position="669"/>
    </location>
</feature>
<feature type="compositionally biased region" description="Low complexity" evidence="1">
    <location>
        <begin position="527"/>
        <end position="540"/>
    </location>
</feature>
<evidence type="ECO:0000256" key="1">
    <source>
        <dbReference type="SAM" id="MobiDB-lite"/>
    </source>
</evidence>
<feature type="compositionally biased region" description="Low complexity" evidence="1">
    <location>
        <begin position="475"/>
        <end position="486"/>
    </location>
</feature>
<feature type="compositionally biased region" description="Low complexity" evidence="1">
    <location>
        <begin position="13"/>
        <end position="22"/>
    </location>
</feature>
<accession>A0A504XNT6</accession>
<feature type="compositionally biased region" description="Low complexity" evidence="1">
    <location>
        <begin position="573"/>
        <end position="584"/>
    </location>
</feature>
<dbReference type="EMBL" id="RHLD01000010">
    <property type="protein sequence ID" value="TPP50642.1"/>
    <property type="molecule type" value="Genomic_DNA"/>
</dbReference>
<feature type="compositionally biased region" description="Basic and acidic residues" evidence="1">
    <location>
        <begin position="516"/>
        <end position="525"/>
    </location>
</feature>
<feature type="region of interest" description="Disordered" evidence="1">
    <location>
        <begin position="44"/>
        <end position="72"/>
    </location>
</feature>
<feature type="region of interest" description="Disordered" evidence="1">
    <location>
        <begin position="104"/>
        <end position="149"/>
    </location>
</feature>
<feature type="compositionally biased region" description="Low complexity" evidence="1">
    <location>
        <begin position="429"/>
        <end position="442"/>
    </location>
</feature>
<dbReference type="AlphaFoldDB" id="A0A504XNT6"/>
<evidence type="ECO:0000313" key="2">
    <source>
        <dbReference type="EMBL" id="TPP50642.1"/>
    </source>
</evidence>
<dbReference type="VEuPathDB" id="TriTrypDB:LdBPK_292690.1"/>
<feature type="compositionally biased region" description="Polar residues" evidence="1">
    <location>
        <begin position="106"/>
        <end position="115"/>
    </location>
</feature>
<feature type="region of interest" description="Disordered" evidence="1">
    <location>
        <begin position="1"/>
        <end position="23"/>
    </location>
</feature>
<feature type="compositionally biased region" description="Pro residues" evidence="1">
    <location>
        <begin position="169"/>
        <end position="178"/>
    </location>
</feature>
<feature type="region of interest" description="Disordered" evidence="1">
    <location>
        <begin position="161"/>
        <end position="196"/>
    </location>
</feature>
<sequence length="699" mass="71422">MHRNRIRVRPAGSSRLSSGNSSMAHMSFDGADVPFCDLRAAAPRPAESSFAAPNSHAWSAPSPSSPYDANESGEGWRYVRRIANLAYNTVSGVLGVLHAKSHGEANASTDNNTSAKAFPYPTVHRNTPHTSAAAPAQSYSGAPRPPEETHVADTIELRRPRRSTAQHHVPPPQPPVSEPAPQTRDAPLTYPSAREAPQCQITVNQYFAAPERSIYPMVFAHPDEATTYRRAPAYPSRASLLTVPSSLQVHAKRPRLASPPAAAAESRMRKAPKTATDNDACDASLSNAPSAIPPGSQENSLTVPIGSLATVRLFGKANAFSNDDASVAAKPAAPLADVPTAKAPLFGGTTTPTAAAAAPNLFVFGSKPADTIPARSVPAAPAFGAPKPNSFVKAGPPAVIPDDGAFAPNADSDDDDKGNDKGTRPLKESSAPAKAPFSFSPAGVKPAFGATPPLSTGAPANPFSFSAKPAEKADAPAAPAFGAPKPNSFVKAGPPAVIPDDGAFAPNADSDDDDKGNDKGTRPLKESSAPAKAPFSFSPAGVKPAFGATPPLSTGAPANPFSFSAKPAEKADAPAAPAFGAPKPNSFVKAGPPAVIPDDGAFAPNADSDDDDKGNDKKAKAESATPGGRSGPFSFNLNSNRAKPAFGSGFAFGGSSSLGASTGASGTAANPFSFPNHPTPTESFGASCSPSFSFPTSKK</sequence>
<name>A0A504XNT6_LEIDO</name>
<feature type="region of interest" description="Disordered" evidence="1">
    <location>
        <begin position="250"/>
        <end position="281"/>
    </location>
</feature>
<proteinExistence type="predicted"/>
<feature type="compositionally biased region" description="Low complexity" evidence="1">
    <location>
        <begin position="256"/>
        <end position="265"/>
    </location>
</feature>
<dbReference type="Proteomes" id="UP000318821">
    <property type="component" value="Unassembled WGS sequence"/>
</dbReference>
<feature type="compositionally biased region" description="Basic and acidic residues" evidence="1">
    <location>
        <begin position="418"/>
        <end position="427"/>
    </location>
</feature>
<comment type="caution">
    <text evidence="2">The sequence shown here is derived from an EMBL/GenBank/DDBJ whole genome shotgun (WGS) entry which is preliminary data.</text>
</comment>
<feature type="region of interest" description="Disordered" evidence="1">
    <location>
        <begin position="657"/>
        <end position="699"/>
    </location>
</feature>